<evidence type="ECO:0000256" key="7">
    <source>
        <dbReference type="SAM" id="Phobius"/>
    </source>
</evidence>
<evidence type="ECO:0000256" key="2">
    <source>
        <dbReference type="ARBA" id="ARBA00012438"/>
    </source>
</evidence>
<dbReference type="PANTHER" id="PTHR45453">
    <property type="entry name" value="PHOSPHATE REGULON SENSOR PROTEIN PHOR"/>
    <property type="match status" value="1"/>
</dbReference>
<feature type="transmembrane region" description="Helical" evidence="7">
    <location>
        <begin position="5"/>
        <end position="24"/>
    </location>
</feature>
<dbReference type="GO" id="GO:0016301">
    <property type="term" value="F:kinase activity"/>
    <property type="evidence" value="ECO:0007669"/>
    <property type="project" value="UniProtKB-KW"/>
</dbReference>
<dbReference type="SUPFAM" id="SSF47384">
    <property type="entry name" value="Homodimeric domain of signal transducing histidine kinase"/>
    <property type="match status" value="1"/>
</dbReference>
<dbReference type="InterPro" id="IPR005467">
    <property type="entry name" value="His_kinase_dom"/>
</dbReference>
<dbReference type="InterPro" id="IPR003661">
    <property type="entry name" value="HisK_dim/P_dom"/>
</dbReference>
<dbReference type="CDD" id="cd00082">
    <property type="entry name" value="HisKA"/>
    <property type="match status" value="1"/>
</dbReference>
<dbReference type="Pfam" id="PF00512">
    <property type="entry name" value="HisKA"/>
    <property type="match status" value="1"/>
</dbReference>
<dbReference type="SUPFAM" id="SSF55874">
    <property type="entry name" value="ATPase domain of HSP90 chaperone/DNA topoisomerase II/histidine kinase"/>
    <property type="match status" value="1"/>
</dbReference>
<keyword evidence="7" id="KW-1133">Transmembrane helix</keyword>
<gene>
    <name evidence="9" type="ORF">PGH07_04625</name>
</gene>
<evidence type="ECO:0000256" key="3">
    <source>
        <dbReference type="ARBA" id="ARBA00022553"/>
    </source>
</evidence>
<keyword evidence="5 9" id="KW-0418">Kinase</keyword>
<reference evidence="9" key="1">
    <citation type="submission" date="2023-01" db="EMBL/GenBank/DDBJ databases">
        <title>Sulfurovum sp. zt1-1 genome assembly.</title>
        <authorList>
            <person name="Wang J."/>
        </authorList>
    </citation>
    <scope>NUCLEOTIDE SEQUENCE</scope>
    <source>
        <strain evidence="9">Zt1-1</strain>
    </source>
</reference>
<keyword evidence="7" id="KW-0472">Membrane</keyword>
<keyword evidence="4" id="KW-0808">Transferase</keyword>
<dbReference type="Proteomes" id="UP001169069">
    <property type="component" value="Unassembled WGS sequence"/>
</dbReference>
<dbReference type="PROSITE" id="PS50109">
    <property type="entry name" value="HIS_KIN"/>
    <property type="match status" value="1"/>
</dbReference>
<dbReference type="Gene3D" id="3.30.565.10">
    <property type="entry name" value="Histidine kinase-like ATPase, C-terminal domain"/>
    <property type="match status" value="1"/>
</dbReference>
<keyword evidence="6" id="KW-0902">Two-component regulatory system</keyword>
<evidence type="ECO:0000256" key="5">
    <source>
        <dbReference type="ARBA" id="ARBA00022777"/>
    </source>
</evidence>
<dbReference type="RefSeq" id="WP_289412911.1">
    <property type="nucleotide sequence ID" value="NZ_JAQIBD010000001.1"/>
</dbReference>
<dbReference type="InterPro" id="IPR003594">
    <property type="entry name" value="HATPase_dom"/>
</dbReference>
<dbReference type="InterPro" id="IPR036890">
    <property type="entry name" value="HATPase_C_sf"/>
</dbReference>
<dbReference type="InterPro" id="IPR050351">
    <property type="entry name" value="BphY/WalK/GraS-like"/>
</dbReference>
<evidence type="ECO:0000256" key="1">
    <source>
        <dbReference type="ARBA" id="ARBA00000085"/>
    </source>
</evidence>
<feature type="domain" description="Histidine kinase" evidence="8">
    <location>
        <begin position="76"/>
        <end position="277"/>
    </location>
</feature>
<dbReference type="PANTHER" id="PTHR45453:SF1">
    <property type="entry name" value="PHOSPHATE REGULON SENSOR PROTEIN PHOR"/>
    <property type="match status" value="1"/>
</dbReference>
<evidence type="ECO:0000313" key="10">
    <source>
        <dbReference type="Proteomes" id="UP001169069"/>
    </source>
</evidence>
<dbReference type="Pfam" id="PF02518">
    <property type="entry name" value="HATPase_c"/>
    <property type="match status" value="1"/>
</dbReference>
<evidence type="ECO:0000259" key="8">
    <source>
        <dbReference type="PROSITE" id="PS50109"/>
    </source>
</evidence>
<dbReference type="PRINTS" id="PR00344">
    <property type="entry name" value="BCTRLSENSOR"/>
</dbReference>
<dbReference type="EC" id="2.7.13.3" evidence="2"/>
<name>A0ABT7QX92_9BACT</name>
<comment type="caution">
    <text evidence="9">The sequence shown here is derived from an EMBL/GenBank/DDBJ whole genome shotgun (WGS) entry which is preliminary data.</text>
</comment>
<proteinExistence type="predicted"/>
<keyword evidence="10" id="KW-1185">Reference proteome</keyword>
<dbReference type="SMART" id="SM00388">
    <property type="entry name" value="HisKA"/>
    <property type="match status" value="1"/>
</dbReference>
<accession>A0ABT7QX92</accession>
<dbReference type="Gene3D" id="1.10.287.130">
    <property type="match status" value="1"/>
</dbReference>
<keyword evidence="7" id="KW-0812">Transmembrane</keyword>
<feature type="transmembrane region" description="Helical" evidence="7">
    <location>
        <begin position="36"/>
        <end position="56"/>
    </location>
</feature>
<comment type="catalytic activity">
    <reaction evidence="1">
        <text>ATP + protein L-histidine = ADP + protein N-phospho-L-histidine.</text>
        <dbReference type="EC" id="2.7.13.3"/>
    </reaction>
</comment>
<evidence type="ECO:0000256" key="4">
    <source>
        <dbReference type="ARBA" id="ARBA00022679"/>
    </source>
</evidence>
<evidence type="ECO:0000256" key="6">
    <source>
        <dbReference type="ARBA" id="ARBA00023012"/>
    </source>
</evidence>
<evidence type="ECO:0000313" key="9">
    <source>
        <dbReference type="EMBL" id="MDM5271454.1"/>
    </source>
</evidence>
<keyword evidence="3" id="KW-0597">Phosphoprotein</keyword>
<protein>
    <recommendedName>
        <fullName evidence="2">histidine kinase</fullName>
        <ecNumber evidence="2">2.7.13.3</ecNumber>
    </recommendedName>
</protein>
<dbReference type="InterPro" id="IPR036097">
    <property type="entry name" value="HisK_dim/P_sf"/>
</dbReference>
<dbReference type="SMART" id="SM00387">
    <property type="entry name" value="HATPase_c"/>
    <property type="match status" value="1"/>
</dbReference>
<sequence length="279" mass="32022">MHKRVVWGTVIYVISIGFFLGFMYHMLNTWGISVKIYLLVSLILLLFAVMFGYIFISTLLAQQKRIDENLSQLTKEILHELNIPLATIQANTKLIARKLDDQKSLDRIARIEASSKRLERLYRELVYSIKKELHPIEKENFDLKKVLEERVAVFEAFDRNSFIVDVMHYMITADKIGFEKVIDNILMNAMKYSSKDTSITLSLNQDTLNISDQGDGMSETELLKIYERYYQADSSKEGEGIGLALVKSYCDSEGIDIQIKSQKNEGTTVSLNLTKITSH</sequence>
<dbReference type="EMBL" id="JAQIBD010000001">
    <property type="protein sequence ID" value="MDM5271454.1"/>
    <property type="molecule type" value="Genomic_DNA"/>
</dbReference>
<organism evidence="9 10">
    <name type="scientific">Sulfurovum zhangzhouensis</name>
    <dbReference type="NCBI Taxonomy" id="3019067"/>
    <lineage>
        <taxon>Bacteria</taxon>
        <taxon>Pseudomonadati</taxon>
        <taxon>Campylobacterota</taxon>
        <taxon>Epsilonproteobacteria</taxon>
        <taxon>Campylobacterales</taxon>
        <taxon>Sulfurovaceae</taxon>
        <taxon>Sulfurovum</taxon>
    </lineage>
</organism>
<dbReference type="InterPro" id="IPR004358">
    <property type="entry name" value="Sig_transdc_His_kin-like_C"/>
</dbReference>